<dbReference type="Proteomes" id="UP000799444">
    <property type="component" value="Unassembled WGS sequence"/>
</dbReference>
<reference evidence="2" key="1">
    <citation type="journal article" date="2020" name="Stud. Mycol.">
        <title>101 Dothideomycetes genomes: a test case for predicting lifestyles and emergence of pathogens.</title>
        <authorList>
            <person name="Haridas S."/>
            <person name="Albert R."/>
            <person name="Binder M."/>
            <person name="Bloem J."/>
            <person name="Labutti K."/>
            <person name="Salamov A."/>
            <person name="Andreopoulos B."/>
            <person name="Baker S."/>
            <person name="Barry K."/>
            <person name="Bills G."/>
            <person name="Bluhm B."/>
            <person name="Cannon C."/>
            <person name="Castanera R."/>
            <person name="Culley D."/>
            <person name="Daum C."/>
            <person name="Ezra D."/>
            <person name="Gonzalez J."/>
            <person name="Henrissat B."/>
            <person name="Kuo A."/>
            <person name="Liang C."/>
            <person name="Lipzen A."/>
            <person name="Lutzoni F."/>
            <person name="Magnuson J."/>
            <person name="Mondo S."/>
            <person name="Nolan M."/>
            <person name="Ohm R."/>
            <person name="Pangilinan J."/>
            <person name="Park H.-J."/>
            <person name="Ramirez L."/>
            <person name="Alfaro M."/>
            <person name="Sun H."/>
            <person name="Tritt A."/>
            <person name="Yoshinaga Y."/>
            <person name="Zwiers L.-H."/>
            <person name="Turgeon B."/>
            <person name="Goodwin S."/>
            <person name="Spatafora J."/>
            <person name="Crous P."/>
            <person name="Grigoriev I."/>
        </authorList>
    </citation>
    <scope>NUCLEOTIDE SEQUENCE</scope>
    <source>
        <strain evidence="2">CBS 125425</strain>
    </source>
</reference>
<proteinExistence type="predicted"/>
<protein>
    <submittedName>
        <fullName evidence="2">Uncharacterized protein</fullName>
    </submittedName>
</protein>
<feature type="region of interest" description="Disordered" evidence="1">
    <location>
        <begin position="1"/>
        <end position="26"/>
    </location>
</feature>
<name>A0A9P4QUH9_9PLEO</name>
<organism evidence="2 3">
    <name type="scientific">Polyplosphaeria fusca</name>
    <dbReference type="NCBI Taxonomy" id="682080"/>
    <lineage>
        <taxon>Eukaryota</taxon>
        <taxon>Fungi</taxon>
        <taxon>Dikarya</taxon>
        <taxon>Ascomycota</taxon>
        <taxon>Pezizomycotina</taxon>
        <taxon>Dothideomycetes</taxon>
        <taxon>Pleosporomycetidae</taxon>
        <taxon>Pleosporales</taxon>
        <taxon>Tetraplosphaeriaceae</taxon>
        <taxon>Polyplosphaeria</taxon>
    </lineage>
</organism>
<keyword evidence="3" id="KW-1185">Reference proteome</keyword>
<dbReference type="AlphaFoldDB" id="A0A9P4QUH9"/>
<feature type="compositionally biased region" description="Basic and acidic residues" evidence="1">
    <location>
        <begin position="7"/>
        <end position="26"/>
    </location>
</feature>
<evidence type="ECO:0000256" key="1">
    <source>
        <dbReference type="SAM" id="MobiDB-lite"/>
    </source>
</evidence>
<sequence>MARRKQEKQQHESTLKKDSNTEAHSLQVHDHPFPVILLYSLSDTKTPNLGFVYAGVAGRGGVRLVQDYNGAAASGSEVDKQSDCSGVAAVRTEVGVDFGNMEAVEMMDMPDYYSFGDVQGNAAMAIKSLHRCIAVQVGMQYLKGGSSRQGFGTGDNALGKKAFGEQTQRCC</sequence>
<accession>A0A9P4QUH9</accession>
<evidence type="ECO:0000313" key="2">
    <source>
        <dbReference type="EMBL" id="KAF2732909.1"/>
    </source>
</evidence>
<dbReference type="EMBL" id="ML996169">
    <property type="protein sequence ID" value="KAF2732909.1"/>
    <property type="molecule type" value="Genomic_DNA"/>
</dbReference>
<gene>
    <name evidence="2" type="ORF">EJ04DRAFT_553694</name>
</gene>
<comment type="caution">
    <text evidence="2">The sequence shown here is derived from an EMBL/GenBank/DDBJ whole genome shotgun (WGS) entry which is preliminary data.</text>
</comment>
<evidence type="ECO:0000313" key="3">
    <source>
        <dbReference type="Proteomes" id="UP000799444"/>
    </source>
</evidence>